<feature type="domain" description="RanBP2-type" evidence="22">
    <location>
        <begin position="806"/>
        <end position="835"/>
    </location>
</feature>
<dbReference type="GO" id="GO:0006606">
    <property type="term" value="P:protein import into nucleus"/>
    <property type="evidence" value="ECO:0007669"/>
    <property type="project" value="TreeGrafter"/>
</dbReference>
<keyword evidence="9" id="KW-0862">Zinc</keyword>
<dbReference type="GO" id="GO:0003677">
    <property type="term" value="F:DNA binding"/>
    <property type="evidence" value="ECO:0007669"/>
    <property type="project" value="UniProtKB-KW"/>
</dbReference>
<evidence type="ECO:0000256" key="13">
    <source>
        <dbReference type="ARBA" id="ARBA00023132"/>
    </source>
</evidence>
<feature type="compositionally biased region" description="Polar residues" evidence="21">
    <location>
        <begin position="1105"/>
        <end position="1137"/>
    </location>
</feature>
<keyword evidence="4" id="KW-0813">Transport</keyword>
<dbReference type="GO" id="GO:0006405">
    <property type="term" value="P:RNA export from nucleus"/>
    <property type="evidence" value="ECO:0007669"/>
    <property type="project" value="TreeGrafter"/>
</dbReference>
<dbReference type="GO" id="GO:0008139">
    <property type="term" value="F:nuclear localization sequence binding"/>
    <property type="evidence" value="ECO:0007669"/>
    <property type="project" value="TreeGrafter"/>
</dbReference>
<evidence type="ECO:0000256" key="15">
    <source>
        <dbReference type="ARBA" id="ARBA00023242"/>
    </source>
</evidence>
<dbReference type="PANTHER" id="PTHR23193">
    <property type="entry name" value="NUCLEAR PORE COMPLEX PROTEIN NUP"/>
    <property type="match status" value="1"/>
</dbReference>
<keyword evidence="12" id="KW-0238">DNA-binding</keyword>
<comment type="similarity">
    <text evidence="16">Belongs to the NUP153 family.</text>
</comment>
<keyword evidence="7 20" id="KW-0863">Zinc-finger</keyword>
<name>A0AAV8ZGT5_9CUCU</name>
<keyword evidence="6" id="KW-0677">Repeat</keyword>
<evidence type="ECO:0000256" key="4">
    <source>
        <dbReference type="ARBA" id="ARBA00022448"/>
    </source>
</evidence>
<dbReference type="PROSITE" id="PS50199">
    <property type="entry name" value="ZF_RANBP2_2"/>
    <property type="match status" value="5"/>
</dbReference>
<dbReference type="GO" id="GO:0017056">
    <property type="term" value="F:structural constituent of nuclear pore"/>
    <property type="evidence" value="ECO:0007669"/>
    <property type="project" value="TreeGrafter"/>
</dbReference>
<keyword evidence="11" id="KW-0811">Translocation</keyword>
<dbReference type="InterPro" id="IPR013913">
    <property type="entry name" value="Nup153_N"/>
</dbReference>
<comment type="caution">
    <text evidence="23">The sequence shown here is derived from an EMBL/GenBank/DDBJ whole genome shotgun (WGS) entry which is preliminary data.</text>
</comment>
<feature type="compositionally biased region" description="Polar residues" evidence="21">
    <location>
        <begin position="180"/>
        <end position="201"/>
    </location>
</feature>
<dbReference type="Gene3D" id="3.30.420.10">
    <property type="entry name" value="Ribonuclease H-like superfamily/Ribonuclease H"/>
    <property type="match status" value="1"/>
</dbReference>
<evidence type="ECO:0000256" key="10">
    <source>
        <dbReference type="ARBA" id="ARBA00022927"/>
    </source>
</evidence>
<dbReference type="EMBL" id="JANEYF010001578">
    <property type="protein sequence ID" value="KAJ8962938.1"/>
    <property type="molecule type" value="Genomic_DNA"/>
</dbReference>
<evidence type="ECO:0000259" key="22">
    <source>
        <dbReference type="PROSITE" id="PS50199"/>
    </source>
</evidence>
<keyword evidence="14" id="KW-0472">Membrane</keyword>
<accession>A0AAV8ZGT5</accession>
<evidence type="ECO:0000256" key="18">
    <source>
        <dbReference type="ARBA" id="ARBA00078197"/>
    </source>
</evidence>
<evidence type="ECO:0000256" key="2">
    <source>
        <dbReference type="ARBA" id="ARBA00004126"/>
    </source>
</evidence>
<evidence type="ECO:0000256" key="9">
    <source>
        <dbReference type="ARBA" id="ARBA00022833"/>
    </source>
</evidence>
<dbReference type="PROSITE" id="PS01358">
    <property type="entry name" value="ZF_RANBP2_1"/>
    <property type="match status" value="5"/>
</dbReference>
<dbReference type="Gene3D" id="4.10.1060.10">
    <property type="entry name" value="Zinc finger, RanBP2-type"/>
    <property type="match status" value="5"/>
</dbReference>
<evidence type="ECO:0000256" key="1">
    <source>
        <dbReference type="ARBA" id="ARBA00001947"/>
    </source>
</evidence>
<evidence type="ECO:0000256" key="21">
    <source>
        <dbReference type="SAM" id="MobiDB-lite"/>
    </source>
</evidence>
<dbReference type="InterPro" id="IPR036443">
    <property type="entry name" value="Znf_RanBP2_sf"/>
</dbReference>
<keyword evidence="24" id="KW-1185">Reference proteome</keyword>
<dbReference type="SMART" id="SM00547">
    <property type="entry name" value="ZnF_RBZ"/>
    <property type="match status" value="5"/>
</dbReference>
<keyword evidence="5" id="KW-0479">Metal-binding</keyword>
<evidence type="ECO:0000256" key="11">
    <source>
        <dbReference type="ARBA" id="ARBA00023010"/>
    </source>
</evidence>
<evidence type="ECO:0000256" key="7">
    <source>
        <dbReference type="ARBA" id="ARBA00022771"/>
    </source>
</evidence>
<dbReference type="GO" id="GO:0051028">
    <property type="term" value="P:mRNA transport"/>
    <property type="evidence" value="ECO:0007669"/>
    <property type="project" value="UniProtKB-KW"/>
</dbReference>
<feature type="domain" description="RanBP2-type" evidence="22">
    <location>
        <begin position="762"/>
        <end position="791"/>
    </location>
</feature>
<feature type="compositionally biased region" description="Polar residues" evidence="21">
    <location>
        <begin position="132"/>
        <end position="148"/>
    </location>
</feature>
<dbReference type="GO" id="GO:0031965">
    <property type="term" value="C:nuclear membrane"/>
    <property type="evidence" value="ECO:0007669"/>
    <property type="project" value="UniProtKB-SubCell"/>
</dbReference>
<dbReference type="Proteomes" id="UP001162156">
    <property type="component" value="Unassembled WGS sequence"/>
</dbReference>
<feature type="domain" description="RanBP2-type" evidence="22">
    <location>
        <begin position="715"/>
        <end position="744"/>
    </location>
</feature>
<keyword evidence="13" id="KW-0906">Nuclear pore complex</keyword>
<dbReference type="PANTHER" id="PTHR23193:SF23">
    <property type="entry name" value="NUCLEAR PORE COMPLEX PROTEIN NUP153"/>
    <property type="match status" value="1"/>
</dbReference>
<comment type="cofactor">
    <cofactor evidence="1">
        <name>Zn(2+)</name>
        <dbReference type="ChEBI" id="CHEBI:29105"/>
    </cofactor>
</comment>
<dbReference type="FunFam" id="4.10.1060.10:FF:000003">
    <property type="entry name" value="E3 SUMO-protein ligase RanBP2"/>
    <property type="match status" value="1"/>
</dbReference>
<evidence type="ECO:0000256" key="19">
    <source>
        <dbReference type="ARBA" id="ARBA00079437"/>
    </source>
</evidence>
<keyword evidence="15" id="KW-0539">Nucleus</keyword>
<evidence type="ECO:0000256" key="16">
    <source>
        <dbReference type="ARBA" id="ARBA00060842"/>
    </source>
</evidence>
<dbReference type="FunFam" id="4.10.1060.10:FF:000001">
    <property type="entry name" value="Nuclear pore complex protein Nup153"/>
    <property type="match status" value="3"/>
</dbReference>
<feature type="compositionally biased region" description="Polar residues" evidence="21">
    <location>
        <begin position="918"/>
        <end position="939"/>
    </location>
</feature>
<dbReference type="SUPFAM" id="SSF90209">
    <property type="entry name" value="Ran binding protein zinc finger-like"/>
    <property type="match status" value="5"/>
</dbReference>
<feature type="domain" description="RanBP2-type" evidence="22">
    <location>
        <begin position="660"/>
        <end position="689"/>
    </location>
</feature>
<evidence type="ECO:0000256" key="8">
    <source>
        <dbReference type="ARBA" id="ARBA00022816"/>
    </source>
</evidence>
<evidence type="ECO:0000256" key="14">
    <source>
        <dbReference type="ARBA" id="ARBA00023136"/>
    </source>
</evidence>
<protein>
    <recommendedName>
        <fullName evidence="17">Nuclear pore complex protein Nup153</fullName>
    </recommendedName>
    <alternativeName>
        <fullName evidence="19">153 kDa nucleoporin</fullName>
    </alternativeName>
    <alternativeName>
        <fullName evidence="18">Nucleoporin Nup153</fullName>
    </alternativeName>
</protein>
<evidence type="ECO:0000313" key="24">
    <source>
        <dbReference type="Proteomes" id="UP001162156"/>
    </source>
</evidence>
<dbReference type="Pfam" id="PF08604">
    <property type="entry name" value="Nup153"/>
    <property type="match status" value="2"/>
</dbReference>
<keyword evidence="8" id="KW-0509">mRNA transport</keyword>
<evidence type="ECO:0000256" key="6">
    <source>
        <dbReference type="ARBA" id="ARBA00022737"/>
    </source>
</evidence>
<evidence type="ECO:0000256" key="17">
    <source>
        <dbReference type="ARBA" id="ARBA00068609"/>
    </source>
</evidence>
<dbReference type="GO" id="GO:0005643">
    <property type="term" value="C:nuclear pore"/>
    <property type="evidence" value="ECO:0007669"/>
    <property type="project" value="UniProtKB-SubCell"/>
</dbReference>
<sequence>MEKDLNDSADHNSLYLKESETDKSFVGKFKSIINNTPLSKWFRKQDDNRSTIRRHDEVFEDEEICEMQPPSKRVKLPGGNEGNNCSNILFNEPHTTPVTNNIDITNKTFNSFSEPVAGPSGIKSRKLLSNATTVSTNRARNTFSSNELLNGHKDSDSEESTSGYSSVARIGSKEQVCGSHGSSKQTSPIQNSPSNSKSMFHTSNASMTRSLFAERSLSPNMNTSLSSRRPSFNASTFGSPNFVDKTISTKRIINSPFYNGQTIYGGASAYGRKLGRSSQDLKTSLRHSVQIKPVNKTAENGNLVLGKTARRILDTLEQYSSPINDAKKIPITPKKLRHDGLLTKYTGANPYMIRESKVTSNKELQVPSVSDLLKMKHKTRLQDSTEAVRQIATSSKSDLNTECYKINTSENKKEKHIGKIKTKIASVRQKQASNETVDEVNLNPVSLPITTLPKFDFIIPPPDQVKQVPENPTQSIKQIEPSPTSKSDNAQFPHNIIETEKNVQIGKQTSKTTLTEYKFSEPLVIAENIKSIVALNDFKFSDPLCKKSKTDSSSNVKLNFNMPENKLPSLVPKKTKKNSETSVKAATTLKTGSVMDILGKKDENSLMEKFKPAQGTWECSACMIRNQPEKTKCVACKTPKLVPIKQTENEKGFGSQFKMTSDKWECSTCMVRNNNSEDKCVACTTPKPNTNSMPKELNVKNITPLYDFGDKFKPPSNSWECTVCLIRNKSELIKCVACETPNPKLTIAVSSSSNFGNKFQSPSNSWECTSCLIRNKEESSKCVACETPKSGQKSTSTGFGNSFKVKDDEWECGVCMVRNKITNIKCQCCDTAKPGSVSNTSTLESNGKNQISSFIFGIDKASATSFSFGIPSTTESSTTKTETNASSIFGTNSAVATAAPATFSFGIPAEPQDKPATAESTKSTESAKTPILQISNPLPKSNEKLPEKSETSASLFKFGVSSPAPPSSNKEAAVEKSDTLVATVNSDTTKPTFNFKPTTTNGDIDKSGVLFGNKQDTASNSAAFNPTSASSANLFNFGAKPAATATPLAPTPATQSSQTEAAKPLFNFGSNNHSTVKSAIPSFGLVKSTGSSLNNGFGSTNTPSFGTTNTSSFEAPMTSSSEVKPFTFNNTTTTSGEPASKAPMFSFGQSAGSANTTTKTSGFNFASTSTPAFNFTVGKTETPSFNAPPASNTFGLAASTSGKNGTFNFGNMASSNNNQKAGFSFGAAINNTTAPPTQSAFSFGAAAATPASSSGGFNFTGAAPTFNAATRPSFNFTDGSVTAFSMEWGVNENRIAVIALFKCGKSQSEIFEVLKPLPISRMFVYRAIKRYDELSGIQDRERSGRPRTVRTPNVKAVRKRLRRNPLRKEKILSREMNVSTRTMSRIVRDDLNMRAYRRSTGHLLPPALKEIRLARAKRFLQWHERNGHENILFTDEKIFTIEESYNRQNDKIYAHSSEEAKTKIPRVQRGHHPSSVIVWWGVSYQGVTKIHFCEQGVKTGARSTNKMCWKVL</sequence>
<evidence type="ECO:0000256" key="12">
    <source>
        <dbReference type="ARBA" id="ARBA00023125"/>
    </source>
</evidence>
<proteinExistence type="inferred from homology"/>
<dbReference type="SUPFAM" id="SSF46689">
    <property type="entry name" value="Homeodomain-like"/>
    <property type="match status" value="1"/>
</dbReference>
<feature type="compositionally biased region" description="Basic and acidic residues" evidence="21">
    <location>
        <begin position="941"/>
        <end position="950"/>
    </location>
</feature>
<feature type="domain" description="RanBP2-type" evidence="22">
    <location>
        <begin position="613"/>
        <end position="642"/>
    </location>
</feature>
<dbReference type="InterPro" id="IPR001876">
    <property type="entry name" value="Znf_RanBP2"/>
</dbReference>
<dbReference type="GO" id="GO:0008270">
    <property type="term" value="F:zinc ion binding"/>
    <property type="evidence" value="ECO:0007669"/>
    <property type="project" value="UniProtKB-KW"/>
</dbReference>
<evidence type="ECO:0000256" key="20">
    <source>
        <dbReference type="PROSITE-ProRule" id="PRU00322"/>
    </source>
</evidence>
<dbReference type="InterPro" id="IPR009057">
    <property type="entry name" value="Homeodomain-like_sf"/>
</dbReference>
<dbReference type="InterPro" id="IPR036397">
    <property type="entry name" value="RNaseH_sf"/>
</dbReference>
<dbReference type="InterPro" id="IPR026054">
    <property type="entry name" value="Nucleoporin"/>
</dbReference>
<feature type="region of interest" description="Disordered" evidence="21">
    <location>
        <begin position="132"/>
        <end position="201"/>
    </location>
</feature>
<evidence type="ECO:0000256" key="5">
    <source>
        <dbReference type="ARBA" id="ARBA00022723"/>
    </source>
</evidence>
<gene>
    <name evidence="23" type="ORF">NQ314_005655</name>
</gene>
<organism evidence="23 24">
    <name type="scientific">Rhamnusium bicolor</name>
    <dbReference type="NCBI Taxonomy" id="1586634"/>
    <lineage>
        <taxon>Eukaryota</taxon>
        <taxon>Metazoa</taxon>
        <taxon>Ecdysozoa</taxon>
        <taxon>Arthropoda</taxon>
        <taxon>Hexapoda</taxon>
        <taxon>Insecta</taxon>
        <taxon>Pterygota</taxon>
        <taxon>Neoptera</taxon>
        <taxon>Endopterygota</taxon>
        <taxon>Coleoptera</taxon>
        <taxon>Polyphaga</taxon>
        <taxon>Cucujiformia</taxon>
        <taxon>Chrysomeloidea</taxon>
        <taxon>Cerambycidae</taxon>
        <taxon>Lepturinae</taxon>
        <taxon>Rhagiini</taxon>
        <taxon>Rhamnusium</taxon>
    </lineage>
</organism>
<comment type="subcellular location">
    <subcellularLocation>
        <location evidence="2">Nucleus membrane</location>
    </subcellularLocation>
    <subcellularLocation>
        <location evidence="3">Nucleus</location>
        <location evidence="3">Nuclear pore complex</location>
    </subcellularLocation>
</comment>
<evidence type="ECO:0000313" key="23">
    <source>
        <dbReference type="EMBL" id="KAJ8962938.1"/>
    </source>
</evidence>
<evidence type="ECO:0000256" key="3">
    <source>
        <dbReference type="ARBA" id="ARBA00004567"/>
    </source>
</evidence>
<feature type="region of interest" description="Disordered" evidence="21">
    <location>
        <begin position="1105"/>
        <end position="1153"/>
    </location>
</feature>
<keyword evidence="10" id="KW-0653">Protein transport</keyword>
<reference evidence="23" key="1">
    <citation type="journal article" date="2023" name="Insect Mol. Biol.">
        <title>Genome sequencing provides insights into the evolution of gene families encoding plant cell wall-degrading enzymes in longhorned beetles.</title>
        <authorList>
            <person name="Shin N.R."/>
            <person name="Okamura Y."/>
            <person name="Kirsch R."/>
            <person name="Pauchet Y."/>
        </authorList>
    </citation>
    <scope>NUCLEOTIDE SEQUENCE</scope>
    <source>
        <strain evidence="23">RBIC_L_NR</strain>
    </source>
</reference>
<feature type="region of interest" description="Disordered" evidence="21">
    <location>
        <begin position="905"/>
        <end position="950"/>
    </location>
</feature>
<dbReference type="Pfam" id="PF00641">
    <property type="entry name" value="Zn_ribbon_RanBP"/>
    <property type="match status" value="4"/>
</dbReference>